<dbReference type="GO" id="GO:0000287">
    <property type="term" value="F:magnesium ion binding"/>
    <property type="evidence" value="ECO:0007669"/>
    <property type="project" value="UniProtKB-UniRule"/>
</dbReference>
<evidence type="ECO:0000313" key="10">
    <source>
        <dbReference type="Proteomes" id="UP000315389"/>
    </source>
</evidence>
<keyword evidence="3 7" id="KW-0547">Nucleotide-binding</keyword>
<dbReference type="AlphaFoldDB" id="A0A542ZVR5"/>
<feature type="binding site" evidence="7">
    <location>
        <position position="63"/>
    </location>
    <ligand>
        <name>substrate</name>
    </ligand>
</feature>
<dbReference type="SUPFAM" id="SSF52540">
    <property type="entry name" value="P-loop containing nucleoside triphosphate hydrolases"/>
    <property type="match status" value="1"/>
</dbReference>
<proteinExistence type="inferred from homology"/>
<dbReference type="InterPro" id="IPR003593">
    <property type="entry name" value="AAA+_ATPase"/>
</dbReference>
<dbReference type="CDD" id="cd00464">
    <property type="entry name" value="SK"/>
    <property type="match status" value="1"/>
</dbReference>
<dbReference type="EC" id="2.7.1.71" evidence="7"/>
<evidence type="ECO:0000256" key="3">
    <source>
        <dbReference type="ARBA" id="ARBA00022741"/>
    </source>
</evidence>
<dbReference type="RefSeq" id="WP_142119421.1">
    <property type="nucleotide sequence ID" value="NZ_BAAASV010000003.1"/>
</dbReference>
<comment type="caution">
    <text evidence="7">Lacks conserved residue(s) required for the propagation of feature annotation.</text>
</comment>
<dbReference type="Pfam" id="PF01202">
    <property type="entry name" value="SKI"/>
    <property type="match status" value="1"/>
</dbReference>
<comment type="caution">
    <text evidence="9">The sequence shown here is derived from an EMBL/GenBank/DDBJ whole genome shotgun (WGS) entry which is preliminary data.</text>
</comment>
<feature type="binding site" evidence="7">
    <location>
        <position position="146"/>
    </location>
    <ligand>
        <name>substrate</name>
    </ligand>
</feature>
<sequence>MTSADSRPLVVLVGPPGAGKSTVGSALAKRLAAPYQDLDEHIVAAAGSSIPQIFESHGEPHFRQLEAEALVLALTANGGVLALGGGAPIPERNRAALAEYAERGGTIVFLDLNVDVAVKRLGSSNTNRPLLAGDTRARFRALAEERRSAYESVATVTIDTSRLTPHQIAERIAQHVAARESDSRS</sequence>
<dbReference type="InterPro" id="IPR031322">
    <property type="entry name" value="Shikimate/glucono_kinase"/>
</dbReference>
<comment type="function">
    <text evidence="7">Catalyzes the specific phosphorylation of the 3-hydroxyl group of shikimic acid using ATP as a cosubstrate.</text>
</comment>
<evidence type="ECO:0000256" key="6">
    <source>
        <dbReference type="ARBA" id="ARBA00023141"/>
    </source>
</evidence>
<keyword evidence="4 7" id="KW-0418">Kinase</keyword>
<dbReference type="PRINTS" id="PR01100">
    <property type="entry name" value="SHIKIMTKNASE"/>
</dbReference>
<dbReference type="GO" id="GO:0009073">
    <property type="term" value="P:aromatic amino acid family biosynthetic process"/>
    <property type="evidence" value="ECO:0007669"/>
    <property type="project" value="UniProtKB-KW"/>
</dbReference>
<dbReference type="GO" id="GO:0005829">
    <property type="term" value="C:cytosol"/>
    <property type="evidence" value="ECO:0007669"/>
    <property type="project" value="TreeGrafter"/>
</dbReference>
<gene>
    <name evidence="7" type="primary">aroK</name>
    <name evidence="9" type="ORF">FB461_0958</name>
</gene>
<reference evidence="9 10" key="1">
    <citation type="submission" date="2019-06" db="EMBL/GenBank/DDBJ databases">
        <title>Sequencing the genomes of 1000 actinobacteria strains.</title>
        <authorList>
            <person name="Klenk H.-P."/>
        </authorList>
    </citation>
    <scope>NUCLEOTIDE SEQUENCE [LARGE SCALE GENOMIC DNA]</scope>
    <source>
        <strain evidence="9 10">DSM 4813</strain>
    </source>
</reference>
<feature type="domain" description="AAA+ ATPase" evidence="8">
    <location>
        <begin position="6"/>
        <end position="182"/>
    </location>
</feature>
<evidence type="ECO:0000259" key="8">
    <source>
        <dbReference type="SMART" id="SM00382"/>
    </source>
</evidence>
<dbReference type="GO" id="GO:0005524">
    <property type="term" value="F:ATP binding"/>
    <property type="evidence" value="ECO:0007669"/>
    <property type="project" value="UniProtKB-UniRule"/>
</dbReference>
<dbReference type="SMART" id="SM00382">
    <property type="entry name" value="AAA"/>
    <property type="match status" value="1"/>
</dbReference>
<comment type="catalytic activity">
    <reaction evidence="7">
        <text>shikimate + ATP = 3-phosphoshikimate + ADP + H(+)</text>
        <dbReference type="Rhea" id="RHEA:13121"/>
        <dbReference type="ChEBI" id="CHEBI:15378"/>
        <dbReference type="ChEBI" id="CHEBI:30616"/>
        <dbReference type="ChEBI" id="CHEBI:36208"/>
        <dbReference type="ChEBI" id="CHEBI:145989"/>
        <dbReference type="ChEBI" id="CHEBI:456216"/>
        <dbReference type="EC" id="2.7.1.71"/>
    </reaction>
</comment>
<dbReference type="GO" id="GO:0004765">
    <property type="term" value="F:shikimate kinase activity"/>
    <property type="evidence" value="ECO:0007669"/>
    <property type="project" value="UniProtKB-UniRule"/>
</dbReference>
<feature type="binding site" evidence="7">
    <location>
        <position position="39"/>
    </location>
    <ligand>
        <name>substrate</name>
    </ligand>
</feature>
<evidence type="ECO:0000256" key="7">
    <source>
        <dbReference type="HAMAP-Rule" id="MF_00109"/>
    </source>
</evidence>
<dbReference type="Proteomes" id="UP000315389">
    <property type="component" value="Unassembled WGS sequence"/>
</dbReference>
<keyword evidence="1 7" id="KW-0028">Amino-acid biosynthesis</keyword>
<dbReference type="PANTHER" id="PTHR21087">
    <property type="entry name" value="SHIKIMATE KINASE"/>
    <property type="match status" value="1"/>
</dbReference>
<keyword evidence="10" id="KW-1185">Reference proteome</keyword>
<keyword evidence="7" id="KW-0460">Magnesium</keyword>
<evidence type="ECO:0000256" key="4">
    <source>
        <dbReference type="ARBA" id="ARBA00022777"/>
    </source>
</evidence>
<feature type="binding site" evidence="7">
    <location>
        <position position="21"/>
    </location>
    <ligand>
        <name>Mg(2+)</name>
        <dbReference type="ChEBI" id="CHEBI:18420"/>
    </ligand>
</feature>
<comment type="subcellular location">
    <subcellularLocation>
        <location evidence="7">Cytoplasm</location>
    </subcellularLocation>
</comment>
<dbReference type="PANTHER" id="PTHR21087:SF16">
    <property type="entry name" value="SHIKIMATE KINASE 1, CHLOROPLASTIC"/>
    <property type="match status" value="1"/>
</dbReference>
<dbReference type="OrthoDB" id="9800332at2"/>
<dbReference type="GO" id="GO:0008652">
    <property type="term" value="P:amino acid biosynthetic process"/>
    <property type="evidence" value="ECO:0007669"/>
    <property type="project" value="UniProtKB-KW"/>
</dbReference>
<evidence type="ECO:0000256" key="2">
    <source>
        <dbReference type="ARBA" id="ARBA00022679"/>
    </source>
</evidence>
<accession>A0A542ZVR5</accession>
<evidence type="ECO:0000313" key="9">
    <source>
        <dbReference type="EMBL" id="TQL64454.1"/>
    </source>
</evidence>
<keyword evidence="7" id="KW-0479">Metal-binding</keyword>
<keyword evidence="2 7" id="KW-0808">Transferase</keyword>
<comment type="pathway">
    <text evidence="7">Metabolic intermediate biosynthesis; chorismate biosynthesis; chorismate from D-erythrose 4-phosphate and phosphoenolpyruvate: step 5/7.</text>
</comment>
<feature type="binding site" evidence="7">
    <location>
        <begin position="17"/>
        <end position="22"/>
    </location>
    <ligand>
        <name>ATP</name>
        <dbReference type="ChEBI" id="CHEBI:30616"/>
    </ligand>
</feature>
<dbReference type="GO" id="GO:0009423">
    <property type="term" value="P:chorismate biosynthetic process"/>
    <property type="evidence" value="ECO:0007669"/>
    <property type="project" value="UniProtKB-UniRule"/>
</dbReference>
<dbReference type="Gene3D" id="3.40.50.300">
    <property type="entry name" value="P-loop containing nucleotide triphosphate hydrolases"/>
    <property type="match status" value="1"/>
</dbReference>
<keyword evidence="7" id="KW-0963">Cytoplasm</keyword>
<comment type="similarity">
    <text evidence="7">Belongs to the shikimate kinase family.</text>
</comment>
<name>A0A542ZVR5_RARFA</name>
<comment type="cofactor">
    <cofactor evidence="7">
        <name>Mg(2+)</name>
        <dbReference type="ChEBI" id="CHEBI:18420"/>
    </cofactor>
    <text evidence="7">Binds 1 Mg(2+) ion per subunit.</text>
</comment>
<protein>
    <recommendedName>
        <fullName evidence="7">Shikimate kinase</fullName>
        <shortName evidence="7">SK</shortName>
        <ecNumber evidence="7">2.7.1.71</ecNumber>
    </recommendedName>
</protein>
<feature type="binding site" evidence="7">
    <location>
        <position position="128"/>
    </location>
    <ligand>
        <name>ATP</name>
        <dbReference type="ChEBI" id="CHEBI:30616"/>
    </ligand>
</feature>
<dbReference type="HAMAP" id="MF_00109">
    <property type="entry name" value="Shikimate_kinase"/>
    <property type="match status" value="1"/>
</dbReference>
<dbReference type="InterPro" id="IPR000623">
    <property type="entry name" value="Shikimate_kinase/TSH1"/>
</dbReference>
<keyword evidence="6 7" id="KW-0057">Aromatic amino acid biosynthesis</keyword>
<comment type="subunit">
    <text evidence="7">Monomer.</text>
</comment>
<evidence type="ECO:0000256" key="1">
    <source>
        <dbReference type="ARBA" id="ARBA00022605"/>
    </source>
</evidence>
<organism evidence="9 10">
    <name type="scientific">Rarobacter faecitabidus</name>
    <dbReference type="NCBI Taxonomy" id="13243"/>
    <lineage>
        <taxon>Bacteria</taxon>
        <taxon>Bacillati</taxon>
        <taxon>Actinomycetota</taxon>
        <taxon>Actinomycetes</taxon>
        <taxon>Micrococcales</taxon>
        <taxon>Rarobacteraceae</taxon>
        <taxon>Rarobacter</taxon>
    </lineage>
</organism>
<dbReference type="EMBL" id="VFOS01000001">
    <property type="protein sequence ID" value="TQL64454.1"/>
    <property type="molecule type" value="Genomic_DNA"/>
</dbReference>
<keyword evidence="5 7" id="KW-0067">ATP-binding</keyword>
<dbReference type="UniPathway" id="UPA00053">
    <property type="reaction ID" value="UER00088"/>
</dbReference>
<dbReference type="InterPro" id="IPR027417">
    <property type="entry name" value="P-loop_NTPase"/>
</dbReference>
<evidence type="ECO:0000256" key="5">
    <source>
        <dbReference type="ARBA" id="ARBA00022840"/>
    </source>
</evidence>
<feature type="binding site" evidence="7">
    <location>
        <position position="85"/>
    </location>
    <ligand>
        <name>substrate</name>
    </ligand>
</feature>